<keyword evidence="12" id="KW-0648">Protein biosynthesis</keyword>
<dbReference type="FunFam" id="2.20.25.10:FF:000001">
    <property type="entry name" value="Probable Transcription elongation factor S-II"/>
    <property type="match status" value="1"/>
</dbReference>
<keyword evidence="12" id="KW-0251">Elongation factor</keyword>
<dbReference type="Pfam" id="PF08711">
    <property type="entry name" value="Med26"/>
    <property type="match status" value="1"/>
</dbReference>
<feature type="domain" description="TFIIS central" evidence="11">
    <location>
        <begin position="263"/>
        <end position="386"/>
    </location>
</feature>
<feature type="compositionally biased region" description="Polar residues" evidence="8">
    <location>
        <begin position="1"/>
        <end position="24"/>
    </location>
</feature>
<keyword evidence="4" id="KW-0862">Zinc</keyword>
<dbReference type="AlphaFoldDB" id="A0AAD6VZJ6"/>
<dbReference type="InterPro" id="IPR003617">
    <property type="entry name" value="TFIIS/CRSP70_N_sub"/>
</dbReference>
<dbReference type="EMBL" id="JAQIZT010000006">
    <property type="protein sequence ID" value="KAJ6993136.1"/>
    <property type="molecule type" value="Genomic_DNA"/>
</dbReference>
<dbReference type="GO" id="GO:0005634">
    <property type="term" value="C:nucleus"/>
    <property type="evidence" value="ECO:0007669"/>
    <property type="project" value="UniProtKB-SubCell"/>
</dbReference>
<dbReference type="Gene3D" id="2.20.25.10">
    <property type="match status" value="1"/>
</dbReference>
<dbReference type="SMART" id="SM00440">
    <property type="entry name" value="ZnF_C2C2"/>
    <property type="match status" value="1"/>
</dbReference>
<feature type="non-terminal residue" evidence="12">
    <location>
        <position position="1"/>
    </location>
</feature>
<evidence type="ECO:0000256" key="6">
    <source>
        <dbReference type="PROSITE-ProRule" id="PRU00472"/>
    </source>
</evidence>
<dbReference type="Gene3D" id="1.20.930.10">
    <property type="entry name" value="Conserved domain common to transcription factors TFIIS, elongin A, CRSP70"/>
    <property type="match status" value="1"/>
</dbReference>
<dbReference type="SMART" id="SM00509">
    <property type="entry name" value="TFS2N"/>
    <property type="match status" value="1"/>
</dbReference>
<dbReference type="PIRSF" id="PIRSF006704">
    <property type="entry name" value="TF_IIS"/>
    <property type="match status" value="1"/>
</dbReference>
<evidence type="ECO:0000313" key="13">
    <source>
        <dbReference type="Proteomes" id="UP001164929"/>
    </source>
</evidence>
<dbReference type="NCBIfam" id="TIGR01385">
    <property type="entry name" value="TFSII"/>
    <property type="match status" value="1"/>
</dbReference>
<keyword evidence="3 6" id="KW-0863">Zinc-finger</keyword>
<feature type="domain" description="TFIIS-type" evidence="9">
    <location>
        <begin position="389"/>
        <end position="429"/>
    </location>
</feature>
<dbReference type="PROSITE" id="PS51321">
    <property type="entry name" value="TFIIS_CENTRAL"/>
    <property type="match status" value="1"/>
</dbReference>
<dbReference type="InterPro" id="IPR035100">
    <property type="entry name" value="TF_IIS-typ"/>
</dbReference>
<evidence type="ECO:0000256" key="5">
    <source>
        <dbReference type="ARBA" id="ARBA00023242"/>
    </source>
</evidence>
<evidence type="ECO:0000259" key="10">
    <source>
        <dbReference type="PROSITE" id="PS51319"/>
    </source>
</evidence>
<dbReference type="Gene3D" id="1.10.472.30">
    <property type="entry name" value="Transcription elongation factor S-II, central domain"/>
    <property type="match status" value="1"/>
</dbReference>
<protein>
    <submittedName>
        <fullName evidence="12">Transcription elongation factor TFIIS</fullName>
    </submittedName>
</protein>
<dbReference type="GO" id="GO:0003746">
    <property type="term" value="F:translation elongation factor activity"/>
    <property type="evidence" value="ECO:0007669"/>
    <property type="project" value="UniProtKB-KW"/>
</dbReference>
<evidence type="ECO:0000313" key="12">
    <source>
        <dbReference type="EMBL" id="KAJ6993136.1"/>
    </source>
</evidence>
<dbReference type="CDD" id="cd13749">
    <property type="entry name" value="Zn-ribbon_TFIIS"/>
    <property type="match status" value="1"/>
</dbReference>
<feature type="region of interest" description="Disordered" evidence="8">
    <location>
        <begin position="1"/>
        <end position="31"/>
    </location>
</feature>
<dbReference type="InterPro" id="IPR006289">
    <property type="entry name" value="TFSII"/>
</dbReference>
<evidence type="ECO:0000256" key="2">
    <source>
        <dbReference type="ARBA" id="ARBA00022723"/>
    </source>
</evidence>
<dbReference type="SUPFAM" id="SSF47676">
    <property type="entry name" value="Conserved domain common to transcription factors TFIIS, elongin A, CRSP70"/>
    <property type="match status" value="1"/>
</dbReference>
<keyword evidence="13" id="KW-1185">Reference proteome</keyword>
<dbReference type="InterPro" id="IPR003618">
    <property type="entry name" value="TFIIS_cen_dom"/>
</dbReference>
<dbReference type="InterPro" id="IPR035441">
    <property type="entry name" value="TFIIS/LEDGF_dom_sf"/>
</dbReference>
<reference evidence="12" key="1">
    <citation type="journal article" date="2023" name="Mol. Ecol. Resour.">
        <title>Chromosome-level genome assembly of a triploid poplar Populus alba 'Berolinensis'.</title>
        <authorList>
            <person name="Chen S."/>
            <person name="Yu Y."/>
            <person name="Wang X."/>
            <person name="Wang S."/>
            <person name="Zhang T."/>
            <person name="Zhou Y."/>
            <person name="He R."/>
            <person name="Meng N."/>
            <person name="Wang Y."/>
            <person name="Liu W."/>
            <person name="Liu Z."/>
            <person name="Liu J."/>
            <person name="Guo Q."/>
            <person name="Huang H."/>
            <person name="Sederoff R.R."/>
            <person name="Wang G."/>
            <person name="Qu G."/>
            <person name="Chen S."/>
        </authorList>
    </citation>
    <scope>NUCLEOTIDE SEQUENCE</scope>
    <source>
        <strain evidence="12">SC-2020</strain>
    </source>
</reference>
<feature type="compositionally biased region" description="Polar residues" evidence="8">
    <location>
        <begin position="233"/>
        <end position="248"/>
    </location>
</feature>
<feature type="region of interest" description="Disordered" evidence="8">
    <location>
        <begin position="227"/>
        <end position="253"/>
    </location>
</feature>
<keyword evidence="2" id="KW-0479">Metal-binding</keyword>
<comment type="subcellular location">
    <subcellularLocation>
        <location evidence="1 7">Nucleus</location>
    </subcellularLocation>
</comment>
<dbReference type="Pfam" id="PF07500">
    <property type="entry name" value="TFIIS_M"/>
    <property type="match status" value="1"/>
</dbReference>
<evidence type="ECO:0000256" key="4">
    <source>
        <dbReference type="ARBA" id="ARBA00022833"/>
    </source>
</evidence>
<dbReference type="InterPro" id="IPR036575">
    <property type="entry name" value="TFIIS_cen_dom_sf"/>
</dbReference>
<evidence type="ECO:0000259" key="9">
    <source>
        <dbReference type="PROSITE" id="PS51133"/>
    </source>
</evidence>
<dbReference type="PROSITE" id="PS51133">
    <property type="entry name" value="ZF_TFIIS_2"/>
    <property type="match status" value="1"/>
</dbReference>
<evidence type="ECO:0000256" key="8">
    <source>
        <dbReference type="SAM" id="MobiDB-lite"/>
    </source>
</evidence>
<name>A0AAD6VZJ6_9ROSI</name>
<accession>A0AAD6VZJ6</accession>
<dbReference type="GO" id="GO:0008270">
    <property type="term" value="F:zinc ion binding"/>
    <property type="evidence" value="ECO:0007669"/>
    <property type="project" value="UniProtKB-KW"/>
</dbReference>
<dbReference type="SMART" id="SM00510">
    <property type="entry name" value="TFS2M"/>
    <property type="match status" value="1"/>
</dbReference>
<evidence type="ECO:0000256" key="3">
    <source>
        <dbReference type="ARBA" id="ARBA00022771"/>
    </source>
</evidence>
<dbReference type="Proteomes" id="UP001164929">
    <property type="component" value="Chromosome 6"/>
</dbReference>
<sequence length="431" mass="48893">PCPKTHTWQNNLSKGTQKTSNPKTKASGDRQGRASLSYTCRKYYQKPTFLHPFILLLCKDLFFSSSDLSDFSFLGNQSIMEMEFVELFDEAKKAADASLNDDVSSSGPEVTRCVDSLKQLRKFKVTSELLVSTQVGKKLRPLAKHPKEKIRAVASDLLEMWKKIVIDETRKKNGSIDSKSSVKAEVSKSETVKVEKLQKTSVVKVEKASTSETVKVEKMDQDKTVKVEKMSKQEIQTSSVKQPSQSSIGPPKLKTLVKCNDGLRDKIRELLAEALSKVASEADEDIRDEVEACDPIRVAVSVESMMFEKLGRSNGAQKLKYRSIMFNIKDQNNPDFRRKVLLGEVQPERLVTMGPEEMASEQRKRENNQIKEKVLFDCERGGQAQATTDQFKCGRCRQRKCTYYQMQTRSADEPMTTYVTCVNCNNHWKFC</sequence>
<dbReference type="GO" id="GO:0003676">
    <property type="term" value="F:nucleic acid binding"/>
    <property type="evidence" value="ECO:0007669"/>
    <property type="project" value="InterPro"/>
</dbReference>
<dbReference type="PANTHER" id="PTHR11477">
    <property type="entry name" value="TRANSCRIPTION FACTOR S-II ZINC FINGER DOMAIN-CONTAINING PROTEIN"/>
    <property type="match status" value="1"/>
</dbReference>
<organism evidence="12 13">
    <name type="scientific">Populus alba x Populus x berolinensis</name>
    <dbReference type="NCBI Taxonomy" id="444605"/>
    <lineage>
        <taxon>Eukaryota</taxon>
        <taxon>Viridiplantae</taxon>
        <taxon>Streptophyta</taxon>
        <taxon>Embryophyta</taxon>
        <taxon>Tracheophyta</taxon>
        <taxon>Spermatophyta</taxon>
        <taxon>Magnoliopsida</taxon>
        <taxon>eudicotyledons</taxon>
        <taxon>Gunneridae</taxon>
        <taxon>Pentapetalae</taxon>
        <taxon>rosids</taxon>
        <taxon>fabids</taxon>
        <taxon>Malpighiales</taxon>
        <taxon>Salicaceae</taxon>
        <taxon>Saliceae</taxon>
        <taxon>Populus</taxon>
    </lineage>
</organism>
<dbReference type="PROSITE" id="PS00466">
    <property type="entry name" value="ZF_TFIIS_1"/>
    <property type="match status" value="1"/>
</dbReference>
<keyword evidence="5 7" id="KW-0539">Nucleus</keyword>
<gene>
    <name evidence="12" type="ORF">NC653_016308</name>
</gene>
<proteinExistence type="predicted"/>
<dbReference type="PANTHER" id="PTHR11477:SF0">
    <property type="entry name" value="IP08861P-RELATED"/>
    <property type="match status" value="1"/>
</dbReference>
<evidence type="ECO:0000259" key="11">
    <source>
        <dbReference type="PROSITE" id="PS51321"/>
    </source>
</evidence>
<evidence type="ECO:0000256" key="1">
    <source>
        <dbReference type="ARBA" id="ARBA00004123"/>
    </source>
</evidence>
<dbReference type="CDD" id="cd00183">
    <property type="entry name" value="TFIIS_I"/>
    <property type="match status" value="1"/>
</dbReference>
<dbReference type="InterPro" id="IPR017923">
    <property type="entry name" value="TFIIS_N"/>
</dbReference>
<dbReference type="Pfam" id="PF01096">
    <property type="entry name" value="Zn_ribbon_TFIIS"/>
    <property type="match status" value="1"/>
</dbReference>
<dbReference type="PROSITE" id="PS51319">
    <property type="entry name" value="TFIIS_N"/>
    <property type="match status" value="1"/>
</dbReference>
<feature type="domain" description="TFIIS N-terminal" evidence="10">
    <location>
        <begin position="89"/>
        <end position="168"/>
    </location>
</feature>
<dbReference type="SUPFAM" id="SSF57783">
    <property type="entry name" value="Zinc beta-ribbon"/>
    <property type="match status" value="1"/>
</dbReference>
<dbReference type="InterPro" id="IPR001222">
    <property type="entry name" value="Znf_TFIIS"/>
</dbReference>
<evidence type="ECO:0000256" key="7">
    <source>
        <dbReference type="PROSITE-ProRule" id="PRU00649"/>
    </source>
</evidence>
<dbReference type="SUPFAM" id="SSF46942">
    <property type="entry name" value="Elongation factor TFIIS domain 2"/>
    <property type="match status" value="1"/>
</dbReference>
<comment type="caution">
    <text evidence="12">The sequence shown here is derived from an EMBL/GenBank/DDBJ whole genome shotgun (WGS) entry which is preliminary data.</text>
</comment>
<dbReference type="GO" id="GO:0006368">
    <property type="term" value="P:transcription elongation by RNA polymerase II"/>
    <property type="evidence" value="ECO:0007669"/>
    <property type="project" value="InterPro"/>
</dbReference>